<dbReference type="InterPro" id="IPR013538">
    <property type="entry name" value="ASHA1/2-like_C"/>
</dbReference>
<protein>
    <submittedName>
        <fullName evidence="3">SRPBCC domain-containing protein</fullName>
    </submittedName>
</protein>
<evidence type="ECO:0000259" key="2">
    <source>
        <dbReference type="Pfam" id="PF08327"/>
    </source>
</evidence>
<sequence length="161" mass="18116">MIPELDPALDLGLERVIRAPRDRVWRAWTDPDRFAQWWIPAPLHCRVDRLEARPGGALVTRMSEDGATFTPHVDGCFLVVEDRLRLVFTNGLDSDWRPANPQPVAMTAEVTFADHPEGTDYRIRVRHGDKAARDLHEQLGFAEGWGAVTSQLAALAEAEPR</sequence>
<dbReference type="Gene3D" id="3.30.530.20">
    <property type="match status" value="1"/>
</dbReference>
<accession>A0ABT7YTW1</accession>
<reference evidence="3" key="1">
    <citation type="submission" date="2023-06" db="EMBL/GenBank/DDBJ databases">
        <title>Gycomyces niveus sp.nov., a novel actinomycete isolated from soil in Shouguang.</title>
        <authorList>
            <person name="Yang X."/>
            <person name="Zhao J."/>
        </authorList>
    </citation>
    <scope>NUCLEOTIDE SEQUENCE</scope>
    <source>
        <strain evidence="3">NEAU C2</strain>
    </source>
</reference>
<evidence type="ECO:0000313" key="3">
    <source>
        <dbReference type="EMBL" id="MDN3242075.1"/>
    </source>
</evidence>
<keyword evidence="4" id="KW-1185">Reference proteome</keyword>
<dbReference type="Proteomes" id="UP001171902">
    <property type="component" value="Unassembled WGS sequence"/>
</dbReference>
<name>A0ABT7YTW1_9ACTN</name>
<gene>
    <name evidence="3" type="ORF">QWI33_20300</name>
</gene>
<comment type="caution">
    <text evidence="3">The sequence shown here is derived from an EMBL/GenBank/DDBJ whole genome shotgun (WGS) entry which is preliminary data.</text>
</comment>
<organism evidence="3 4">
    <name type="scientific">Glycomyces tritici</name>
    <dbReference type="NCBI Taxonomy" id="2665176"/>
    <lineage>
        <taxon>Bacteria</taxon>
        <taxon>Bacillati</taxon>
        <taxon>Actinomycetota</taxon>
        <taxon>Actinomycetes</taxon>
        <taxon>Glycomycetales</taxon>
        <taxon>Glycomycetaceae</taxon>
        <taxon>Glycomyces</taxon>
    </lineage>
</organism>
<evidence type="ECO:0000256" key="1">
    <source>
        <dbReference type="ARBA" id="ARBA00006817"/>
    </source>
</evidence>
<proteinExistence type="inferred from homology"/>
<dbReference type="Pfam" id="PF08327">
    <property type="entry name" value="AHSA1"/>
    <property type="match status" value="1"/>
</dbReference>
<evidence type="ECO:0000313" key="4">
    <source>
        <dbReference type="Proteomes" id="UP001171902"/>
    </source>
</evidence>
<dbReference type="EMBL" id="JAUEMJ010000006">
    <property type="protein sequence ID" value="MDN3242075.1"/>
    <property type="molecule type" value="Genomic_DNA"/>
</dbReference>
<dbReference type="RefSeq" id="WP_289958976.1">
    <property type="nucleotide sequence ID" value="NZ_JAUEMJ010000006.1"/>
</dbReference>
<feature type="domain" description="Activator of Hsp90 ATPase homologue 1/2-like C-terminal" evidence="2">
    <location>
        <begin position="18"/>
        <end position="157"/>
    </location>
</feature>
<comment type="similarity">
    <text evidence="1">Belongs to the AHA1 family.</text>
</comment>
<dbReference type="InterPro" id="IPR023393">
    <property type="entry name" value="START-like_dom_sf"/>
</dbReference>
<dbReference type="SUPFAM" id="SSF55961">
    <property type="entry name" value="Bet v1-like"/>
    <property type="match status" value="1"/>
</dbReference>